<dbReference type="Proteomes" id="UP001165367">
    <property type="component" value="Unassembled WGS sequence"/>
</dbReference>
<comment type="caution">
    <text evidence="1">The sequence shown here is derived from an EMBL/GenBank/DDBJ whole genome shotgun (WGS) entry which is preliminary data.</text>
</comment>
<dbReference type="EMBL" id="JAKLTR010000009">
    <property type="protein sequence ID" value="MCG2615651.1"/>
    <property type="molecule type" value="Genomic_DNA"/>
</dbReference>
<name>A0ABS9KTJ4_9BACT</name>
<accession>A0ABS9KTJ4</accession>
<organism evidence="1 2">
    <name type="scientific">Terrimonas ginsenosidimutans</name>
    <dbReference type="NCBI Taxonomy" id="2908004"/>
    <lineage>
        <taxon>Bacteria</taxon>
        <taxon>Pseudomonadati</taxon>
        <taxon>Bacteroidota</taxon>
        <taxon>Chitinophagia</taxon>
        <taxon>Chitinophagales</taxon>
        <taxon>Chitinophagaceae</taxon>
        <taxon>Terrimonas</taxon>
    </lineage>
</organism>
<evidence type="ECO:0000313" key="2">
    <source>
        <dbReference type="Proteomes" id="UP001165367"/>
    </source>
</evidence>
<evidence type="ECO:0008006" key="3">
    <source>
        <dbReference type="Google" id="ProtNLM"/>
    </source>
</evidence>
<protein>
    <recommendedName>
        <fullName evidence="3">DUF4374 domain-containing protein</fullName>
    </recommendedName>
</protein>
<dbReference type="RefSeq" id="WP_237873650.1">
    <property type="nucleotide sequence ID" value="NZ_JAKLTR010000009.1"/>
</dbReference>
<evidence type="ECO:0000313" key="1">
    <source>
        <dbReference type="EMBL" id="MCG2615651.1"/>
    </source>
</evidence>
<proteinExistence type="predicted"/>
<reference evidence="1" key="1">
    <citation type="submission" date="2022-01" db="EMBL/GenBank/DDBJ databases">
        <authorList>
            <person name="Jo J.-H."/>
            <person name="Im W.-T."/>
        </authorList>
    </citation>
    <scope>NUCLEOTIDE SEQUENCE</scope>
    <source>
        <strain evidence="1">NA20</strain>
    </source>
</reference>
<gene>
    <name evidence="1" type="ORF">LZZ85_15225</name>
</gene>
<keyword evidence="2" id="KW-1185">Reference proteome</keyword>
<sequence length="373" mass="41150">MLKNVFAVLSALIIFNSCKKDNDQGAPPPPVQPFDVITTASIFNPSTGNYEAVYWLNEKRNALESGGVDQAFAYGIEKQGSDIYIAGSFANTKGSDDRLKPCYWKNGKKIDLTDGVDIQARSSASDLKWFNNALYISGETDLDPMLWKIKNGMLESITRFGVAGNILAVRKAGNMQLYGGKLYIGGSQKKNVNGNIVYTIGYWVVDENDQPSFTVLHDNLPYALGFSMSVSDKGVFIMGEGGTAQHPVPTIWTKTGQHPVNQSFEANYHRLHTGVPDSKGNLLLNVLDIRLYQPVIWKVSATGTHQLIKPAVPAGAQGFCESLDVKDDKLAYVYSYDKDQKSYAAYVFNGKTVELDIYKTRLSNINSIKLVSR</sequence>